<evidence type="ECO:0000313" key="1">
    <source>
        <dbReference type="EMBL" id="VTN08543.1"/>
    </source>
</evidence>
<gene>
    <name evidence="1" type="ORF">NCTC9185_00421</name>
</gene>
<sequence length="85" mass="8655">MLMGGANDVMVDQRPVAGILFGARIVHGLRQHALHRLNAGGAGVDADGAVLVEDPVKDVVVVADGAYPAYHQLATLGADVGLAIS</sequence>
<organism evidence="1 2">
    <name type="scientific">Raoultella terrigena</name>
    <name type="common">Klebsiella terrigena</name>
    <dbReference type="NCBI Taxonomy" id="577"/>
    <lineage>
        <taxon>Bacteria</taxon>
        <taxon>Pseudomonadati</taxon>
        <taxon>Pseudomonadota</taxon>
        <taxon>Gammaproteobacteria</taxon>
        <taxon>Enterobacterales</taxon>
        <taxon>Enterobacteriaceae</taxon>
        <taxon>Klebsiella/Raoultella group</taxon>
        <taxon>Raoultella</taxon>
    </lineage>
</organism>
<dbReference type="AlphaFoldDB" id="A0A4U9CZF2"/>
<proteinExistence type="predicted"/>
<reference evidence="1 2" key="1">
    <citation type="submission" date="2019-04" db="EMBL/GenBank/DDBJ databases">
        <authorList>
            <consortium name="Pathogen Informatics"/>
        </authorList>
    </citation>
    <scope>NUCLEOTIDE SEQUENCE [LARGE SCALE GENOMIC DNA]</scope>
    <source>
        <strain evidence="1 2">NCTC9185</strain>
    </source>
</reference>
<name>A0A4U9CZF2_RAOTE</name>
<dbReference type="Proteomes" id="UP000339249">
    <property type="component" value="Unassembled WGS sequence"/>
</dbReference>
<accession>A0A4U9CZF2</accession>
<dbReference type="EMBL" id="CABDVU010000001">
    <property type="protein sequence ID" value="VTN08543.1"/>
    <property type="molecule type" value="Genomic_DNA"/>
</dbReference>
<protein>
    <submittedName>
        <fullName evidence="1">Uncharacterized protein</fullName>
    </submittedName>
</protein>
<evidence type="ECO:0000313" key="2">
    <source>
        <dbReference type="Proteomes" id="UP000339249"/>
    </source>
</evidence>